<evidence type="ECO:0000313" key="2">
    <source>
        <dbReference type="Proteomes" id="UP000724874"/>
    </source>
</evidence>
<evidence type="ECO:0008006" key="3">
    <source>
        <dbReference type="Google" id="ProtNLM"/>
    </source>
</evidence>
<dbReference type="EMBL" id="JADNYJ010000244">
    <property type="protein sequence ID" value="KAF8873199.1"/>
    <property type="molecule type" value="Genomic_DNA"/>
</dbReference>
<dbReference type="InterPro" id="IPR051678">
    <property type="entry name" value="AGP_Transferase"/>
</dbReference>
<dbReference type="PANTHER" id="PTHR21310:SF58">
    <property type="entry name" value="AMINOGLYCOSIDE PHOSPHOTRANSFERASE DOMAIN-CONTAINING PROTEIN"/>
    <property type="match status" value="1"/>
</dbReference>
<gene>
    <name evidence="1" type="ORF">CPB84DRAFT_1737319</name>
</gene>
<evidence type="ECO:0000313" key="1">
    <source>
        <dbReference type="EMBL" id="KAF8873199.1"/>
    </source>
</evidence>
<protein>
    <recommendedName>
        <fullName evidence="3">Aminoglycoside phosphotransferase domain-containing protein</fullName>
    </recommendedName>
</protein>
<organism evidence="1 2">
    <name type="scientific">Gymnopilus junonius</name>
    <name type="common">Spectacular rustgill mushroom</name>
    <name type="synonym">Gymnopilus spectabilis subsp. junonius</name>
    <dbReference type="NCBI Taxonomy" id="109634"/>
    <lineage>
        <taxon>Eukaryota</taxon>
        <taxon>Fungi</taxon>
        <taxon>Dikarya</taxon>
        <taxon>Basidiomycota</taxon>
        <taxon>Agaricomycotina</taxon>
        <taxon>Agaricomycetes</taxon>
        <taxon>Agaricomycetidae</taxon>
        <taxon>Agaricales</taxon>
        <taxon>Agaricineae</taxon>
        <taxon>Hymenogastraceae</taxon>
        <taxon>Gymnopilus</taxon>
    </lineage>
</organism>
<comment type="caution">
    <text evidence="1">The sequence shown here is derived from an EMBL/GenBank/DDBJ whole genome shotgun (WGS) entry which is preliminary data.</text>
</comment>
<dbReference type="AlphaFoldDB" id="A0A9P5TF71"/>
<dbReference type="OrthoDB" id="8300194at2759"/>
<accession>A0A9P5TF71</accession>
<dbReference type="SUPFAM" id="SSF56112">
    <property type="entry name" value="Protein kinase-like (PK-like)"/>
    <property type="match status" value="1"/>
</dbReference>
<dbReference type="PANTHER" id="PTHR21310">
    <property type="entry name" value="AMINOGLYCOSIDE PHOSPHOTRANSFERASE-RELATED-RELATED"/>
    <property type="match status" value="1"/>
</dbReference>
<keyword evidence="2" id="KW-1185">Reference proteome</keyword>
<dbReference type="InterPro" id="IPR011009">
    <property type="entry name" value="Kinase-like_dom_sf"/>
</dbReference>
<proteinExistence type="predicted"/>
<dbReference type="Proteomes" id="UP000724874">
    <property type="component" value="Unassembled WGS sequence"/>
</dbReference>
<sequence length="333" mass="37331">MSSIGSARWSLDLVKCRLKSPTTKHHRMHPSRSIAELPEGLFVKYGKHVHIGEGIAMRIARNKTSLPIPKVICMFVDADNEITYILETKLLGQRLGDVLLEMDECAQLKIGNDIINITACLSSITPQDEHDEIVAYLQEPGYIHLPEIDEKASLIAAQSIRGGMIGRLTFSGGIFSQFCDDVCSAKSTGEFINWFGEIGGLKGRRLVTESVSKIDFDSPLIFSHGNLDVENILVSRIPSRDTNDCTDTVENDTKWKLTGVIDWEAAGWYPYFFDEWHNFSRSHMYQETGWTDTLVKLGFPCKINDLTPGEEAEYDASPVIAFNLIFFNAELFG</sequence>
<reference evidence="1" key="1">
    <citation type="submission" date="2020-11" db="EMBL/GenBank/DDBJ databases">
        <authorList>
            <consortium name="DOE Joint Genome Institute"/>
            <person name="Ahrendt S."/>
            <person name="Riley R."/>
            <person name="Andreopoulos W."/>
            <person name="LaButti K."/>
            <person name="Pangilinan J."/>
            <person name="Ruiz-duenas F.J."/>
            <person name="Barrasa J.M."/>
            <person name="Sanchez-Garcia M."/>
            <person name="Camarero S."/>
            <person name="Miyauchi S."/>
            <person name="Serrano A."/>
            <person name="Linde D."/>
            <person name="Babiker R."/>
            <person name="Drula E."/>
            <person name="Ayuso-Fernandez I."/>
            <person name="Pacheco R."/>
            <person name="Padilla G."/>
            <person name="Ferreira P."/>
            <person name="Barriuso J."/>
            <person name="Kellner H."/>
            <person name="Castanera R."/>
            <person name="Alfaro M."/>
            <person name="Ramirez L."/>
            <person name="Pisabarro A.G."/>
            <person name="Kuo A."/>
            <person name="Tritt A."/>
            <person name="Lipzen A."/>
            <person name="He G."/>
            <person name="Yan M."/>
            <person name="Ng V."/>
            <person name="Cullen D."/>
            <person name="Martin F."/>
            <person name="Rosso M.-N."/>
            <person name="Henrissat B."/>
            <person name="Hibbett D."/>
            <person name="Martinez A.T."/>
            <person name="Grigoriev I.V."/>
        </authorList>
    </citation>
    <scope>NUCLEOTIDE SEQUENCE</scope>
    <source>
        <strain evidence="1">AH 44721</strain>
    </source>
</reference>
<name>A0A9P5TF71_GYMJU</name>